<dbReference type="EMBL" id="AP006840">
    <property type="protein sequence ID" value="BAD42096.1"/>
    <property type="molecule type" value="Genomic_DNA"/>
</dbReference>
<feature type="chain" id="PRO_5038587826" description="G5 domain-containing protein" evidence="2">
    <location>
        <begin position="22"/>
        <end position="274"/>
    </location>
</feature>
<dbReference type="SMART" id="SM01208">
    <property type="entry name" value="G5"/>
    <property type="match status" value="1"/>
</dbReference>
<organism evidence="4 5">
    <name type="scientific">Symbiobacterium thermophilum (strain DSM 24528 / JCM 14929 / IAM 14863 / T)</name>
    <dbReference type="NCBI Taxonomy" id="292459"/>
    <lineage>
        <taxon>Bacteria</taxon>
        <taxon>Bacillati</taxon>
        <taxon>Bacillota</taxon>
        <taxon>Clostridia</taxon>
        <taxon>Eubacteriales</taxon>
        <taxon>Symbiobacteriaceae</taxon>
        <taxon>Symbiobacterium</taxon>
    </lineage>
</organism>
<name>Q67JQ4_SYMTH</name>
<accession>Q67JQ4</accession>
<dbReference type="PANTHER" id="PTHR35788:SF1">
    <property type="entry name" value="EXPORTED PROTEIN"/>
    <property type="match status" value="1"/>
</dbReference>
<dbReference type="InterPro" id="IPR011098">
    <property type="entry name" value="G5_dom"/>
</dbReference>
<dbReference type="KEGG" id="sth:STH3114"/>
<dbReference type="PANTHER" id="PTHR35788">
    <property type="entry name" value="EXPORTED PROTEIN-RELATED"/>
    <property type="match status" value="1"/>
</dbReference>
<proteinExistence type="predicted"/>
<dbReference type="Pfam" id="PF04294">
    <property type="entry name" value="VanW"/>
    <property type="match status" value="1"/>
</dbReference>
<evidence type="ECO:0000259" key="3">
    <source>
        <dbReference type="PROSITE" id="PS51109"/>
    </source>
</evidence>
<evidence type="ECO:0000313" key="5">
    <source>
        <dbReference type="Proteomes" id="UP000000417"/>
    </source>
</evidence>
<dbReference type="InterPro" id="IPR007391">
    <property type="entry name" value="Vancomycin_resist_VanW"/>
</dbReference>
<feature type="signal peptide" evidence="2">
    <location>
        <begin position="1"/>
        <end position="21"/>
    </location>
</feature>
<dbReference type="Proteomes" id="UP000000417">
    <property type="component" value="Chromosome"/>
</dbReference>
<evidence type="ECO:0000256" key="1">
    <source>
        <dbReference type="ARBA" id="ARBA00022729"/>
    </source>
</evidence>
<reference evidence="4 5" key="1">
    <citation type="journal article" date="2004" name="Nucleic Acids Res.">
        <title>Genome sequence of Symbiobacterium thermophilum, an uncultivable bacterium that depends on microbial commensalism.</title>
        <authorList>
            <person name="Ueda K."/>
            <person name="Yamashita A."/>
            <person name="Ishikawa J."/>
            <person name="Shimada M."/>
            <person name="Watsuji T."/>
            <person name="Morimura K."/>
            <person name="Ikeda H."/>
            <person name="Hattori M."/>
            <person name="Beppu T."/>
        </authorList>
    </citation>
    <scope>NUCLEOTIDE SEQUENCE [LARGE SCALE GENOMIC DNA]</scope>
    <source>
        <strain evidence="5">T / IAM 14863</strain>
    </source>
</reference>
<gene>
    <name evidence="4" type="ordered locus">STH3114</name>
</gene>
<evidence type="ECO:0000313" key="4">
    <source>
        <dbReference type="EMBL" id="BAD42096.1"/>
    </source>
</evidence>
<dbReference type="PROSITE" id="PS51109">
    <property type="entry name" value="G5"/>
    <property type="match status" value="1"/>
</dbReference>
<dbReference type="OrthoDB" id="9797191at2"/>
<dbReference type="AlphaFoldDB" id="Q67JQ4"/>
<sequence length="274" mass="30422">MAALLLITALWIACLAPVRRAAAGEPRTPAPPDLPVPEQAYRFVLARFQTPIVNLAPGRMHNIALAASRIDGRVLQPGEVFSFNDVVGPRDPAHGWALADEIYQGEYVPGYGGGICQVTSTLYNAALLAGLTIVERYHHDRPLQYISPGRDATVVWGQLDFRFRNSLDRPVQIRARVTPEDPPRVEVTLHGDRPSAGDPIRLEEEYVRFTPPELVEVEDPGLPRGRRVVEDEGYFGVEVRIYRVMGLGPEARRELVSHDVYPPRPGRVRVGTAE</sequence>
<feature type="domain" description="G5" evidence="3">
    <location>
        <begin position="196"/>
        <end position="274"/>
    </location>
</feature>
<dbReference type="STRING" id="292459.STH3114"/>
<dbReference type="eggNOG" id="COG2720">
    <property type="taxonomic scope" value="Bacteria"/>
</dbReference>
<dbReference type="RefSeq" id="WP_011197228.1">
    <property type="nucleotide sequence ID" value="NC_006177.1"/>
</dbReference>
<dbReference type="InterPro" id="IPR052913">
    <property type="entry name" value="Glycopeptide_resist_protein"/>
</dbReference>
<dbReference type="HOGENOM" id="CLU_075501_0_0_9"/>
<dbReference type="Pfam" id="PF07501">
    <property type="entry name" value="G5"/>
    <property type="match status" value="1"/>
</dbReference>
<protein>
    <recommendedName>
        <fullName evidence="3">G5 domain-containing protein</fullName>
    </recommendedName>
</protein>
<evidence type="ECO:0000256" key="2">
    <source>
        <dbReference type="SAM" id="SignalP"/>
    </source>
</evidence>
<keyword evidence="1 2" id="KW-0732">Signal</keyword>
<keyword evidence="5" id="KW-1185">Reference proteome</keyword>